<dbReference type="STRING" id="1156394.T0R2D0"/>
<organism evidence="11 12">
    <name type="scientific">Saprolegnia diclina (strain VS20)</name>
    <dbReference type="NCBI Taxonomy" id="1156394"/>
    <lineage>
        <taxon>Eukaryota</taxon>
        <taxon>Sar</taxon>
        <taxon>Stramenopiles</taxon>
        <taxon>Oomycota</taxon>
        <taxon>Saprolegniomycetes</taxon>
        <taxon>Saprolegniales</taxon>
        <taxon>Saprolegniaceae</taxon>
        <taxon>Saprolegnia</taxon>
    </lineage>
</organism>
<dbReference type="Pfam" id="PF00069">
    <property type="entry name" value="Pkinase"/>
    <property type="match status" value="1"/>
</dbReference>
<evidence type="ECO:0000256" key="8">
    <source>
        <dbReference type="ARBA" id="ARBA00048679"/>
    </source>
</evidence>
<evidence type="ECO:0000256" key="9">
    <source>
        <dbReference type="SAM" id="MobiDB-lite"/>
    </source>
</evidence>
<evidence type="ECO:0000313" key="11">
    <source>
        <dbReference type="EMBL" id="EQC41111.1"/>
    </source>
</evidence>
<dbReference type="PANTHER" id="PTHR44899">
    <property type="entry name" value="CAMK FAMILY PROTEIN KINASE"/>
    <property type="match status" value="1"/>
</dbReference>
<dbReference type="PROSITE" id="PS00108">
    <property type="entry name" value="PROTEIN_KINASE_ST"/>
    <property type="match status" value="1"/>
</dbReference>
<feature type="compositionally biased region" description="Pro residues" evidence="9">
    <location>
        <begin position="351"/>
        <end position="362"/>
    </location>
</feature>
<gene>
    <name evidence="11" type="ORF">SDRG_02160</name>
</gene>
<evidence type="ECO:0000256" key="5">
    <source>
        <dbReference type="ARBA" id="ARBA00022777"/>
    </source>
</evidence>
<comment type="catalytic activity">
    <reaction evidence="8">
        <text>L-seryl-[protein] + ATP = O-phospho-L-seryl-[protein] + ADP + H(+)</text>
        <dbReference type="Rhea" id="RHEA:17989"/>
        <dbReference type="Rhea" id="RHEA-COMP:9863"/>
        <dbReference type="Rhea" id="RHEA-COMP:11604"/>
        <dbReference type="ChEBI" id="CHEBI:15378"/>
        <dbReference type="ChEBI" id="CHEBI:29999"/>
        <dbReference type="ChEBI" id="CHEBI:30616"/>
        <dbReference type="ChEBI" id="CHEBI:83421"/>
        <dbReference type="ChEBI" id="CHEBI:456216"/>
        <dbReference type="EC" id="2.7.11.1"/>
    </reaction>
</comment>
<dbReference type="GO" id="GO:0005524">
    <property type="term" value="F:ATP binding"/>
    <property type="evidence" value="ECO:0007669"/>
    <property type="project" value="UniProtKB-KW"/>
</dbReference>
<dbReference type="EC" id="2.7.11.1" evidence="1"/>
<evidence type="ECO:0000256" key="1">
    <source>
        <dbReference type="ARBA" id="ARBA00012513"/>
    </source>
</evidence>
<keyword evidence="6" id="KW-0067">ATP-binding</keyword>
<accession>T0R2D0</accession>
<dbReference type="InterPro" id="IPR008271">
    <property type="entry name" value="Ser/Thr_kinase_AS"/>
</dbReference>
<keyword evidence="3" id="KW-0808">Transferase</keyword>
<dbReference type="EMBL" id="JH767135">
    <property type="protein sequence ID" value="EQC41111.1"/>
    <property type="molecule type" value="Genomic_DNA"/>
</dbReference>
<dbReference type="CDD" id="cd08215">
    <property type="entry name" value="STKc_Nek"/>
    <property type="match status" value="1"/>
</dbReference>
<evidence type="ECO:0000256" key="7">
    <source>
        <dbReference type="ARBA" id="ARBA00047899"/>
    </source>
</evidence>
<dbReference type="GO" id="GO:0004674">
    <property type="term" value="F:protein serine/threonine kinase activity"/>
    <property type="evidence" value="ECO:0007669"/>
    <property type="project" value="UniProtKB-KW"/>
</dbReference>
<dbReference type="InterPro" id="IPR000719">
    <property type="entry name" value="Prot_kinase_dom"/>
</dbReference>
<dbReference type="SUPFAM" id="SSF56112">
    <property type="entry name" value="Protein kinase-like (PK-like)"/>
    <property type="match status" value="1"/>
</dbReference>
<comment type="catalytic activity">
    <reaction evidence="7">
        <text>L-threonyl-[protein] + ATP = O-phospho-L-threonyl-[protein] + ADP + H(+)</text>
        <dbReference type="Rhea" id="RHEA:46608"/>
        <dbReference type="Rhea" id="RHEA-COMP:11060"/>
        <dbReference type="Rhea" id="RHEA-COMP:11605"/>
        <dbReference type="ChEBI" id="CHEBI:15378"/>
        <dbReference type="ChEBI" id="CHEBI:30013"/>
        <dbReference type="ChEBI" id="CHEBI:30616"/>
        <dbReference type="ChEBI" id="CHEBI:61977"/>
        <dbReference type="ChEBI" id="CHEBI:456216"/>
        <dbReference type="EC" id="2.7.11.1"/>
    </reaction>
</comment>
<evidence type="ECO:0000256" key="4">
    <source>
        <dbReference type="ARBA" id="ARBA00022741"/>
    </source>
</evidence>
<evidence type="ECO:0000259" key="10">
    <source>
        <dbReference type="PROSITE" id="PS50011"/>
    </source>
</evidence>
<feature type="domain" description="Protein kinase" evidence="10">
    <location>
        <begin position="4"/>
        <end position="258"/>
    </location>
</feature>
<reference evidence="11 12" key="1">
    <citation type="submission" date="2012-04" db="EMBL/GenBank/DDBJ databases">
        <title>The Genome Sequence of Saprolegnia declina VS20.</title>
        <authorList>
            <consortium name="The Broad Institute Genome Sequencing Platform"/>
            <person name="Russ C."/>
            <person name="Nusbaum C."/>
            <person name="Tyler B."/>
            <person name="van West P."/>
            <person name="Dieguez-Uribeondo J."/>
            <person name="de Bruijn I."/>
            <person name="Tripathy S."/>
            <person name="Jiang R."/>
            <person name="Young S.K."/>
            <person name="Zeng Q."/>
            <person name="Gargeya S."/>
            <person name="Fitzgerald M."/>
            <person name="Haas B."/>
            <person name="Abouelleil A."/>
            <person name="Alvarado L."/>
            <person name="Arachchi H.M."/>
            <person name="Berlin A."/>
            <person name="Chapman S.B."/>
            <person name="Goldberg J."/>
            <person name="Griggs A."/>
            <person name="Gujja S."/>
            <person name="Hansen M."/>
            <person name="Howarth C."/>
            <person name="Imamovic A."/>
            <person name="Larimer J."/>
            <person name="McCowen C."/>
            <person name="Montmayeur A."/>
            <person name="Murphy C."/>
            <person name="Neiman D."/>
            <person name="Pearson M."/>
            <person name="Priest M."/>
            <person name="Roberts A."/>
            <person name="Saif S."/>
            <person name="Shea T."/>
            <person name="Sisk P."/>
            <person name="Sykes S."/>
            <person name="Wortman J."/>
            <person name="Nusbaum C."/>
            <person name="Birren B."/>
        </authorList>
    </citation>
    <scope>NUCLEOTIDE SEQUENCE [LARGE SCALE GENOMIC DNA]</scope>
    <source>
        <strain evidence="11 12">VS20</strain>
    </source>
</reference>
<sequence>MDGYAKIRVLGEGSFGLVYLMREKAERGGLVCVKDISVQTKTGLADSVQEARLLARLSHPNIVAYKDAFIARNQRHYYIVMQYCSGGDLHAKITAQRQRFPEHAVLLMFVQVCLGLHAMHAEGILHRDIKSQNVFISNSGQYILGDLGISRELSGRNNMASTFVGTPYFLSPEQCAGERYTFSADVWALGCLLYELCALTYPFTGATTPALLTNICSGFYVPIHREYSFGLQKLVMKMLAVSPSSRPSLTEVLQSPLLTAPLQSYVADLRKCASKAHLATISTQLTALDLSDLWTKAKSTHGAFLFNTTITPVPQFAHVEVDLADWLEKERQRHLLQILEHIKASHALARAPPPPPPVSPPHPVKRLPTMRSSPSMDPEWQPPVQVSPRPAVVKRHGPRHKGVVGSFRRGVPLTNDAKAYLATACKDVRVLRAQAYQDAARARDAAFAVATVAETNDAWAILEVECYAQLQALRK</sequence>
<dbReference type="OrthoDB" id="248923at2759"/>
<dbReference type="SMART" id="SM00220">
    <property type="entry name" value="S_TKc"/>
    <property type="match status" value="1"/>
</dbReference>
<keyword evidence="12" id="KW-1185">Reference proteome</keyword>
<feature type="region of interest" description="Disordered" evidence="9">
    <location>
        <begin position="350"/>
        <end position="397"/>
    </location>
</feature>
<name>T0R2D0_SAPDV</name>
<dbReference type="RefSeq" id="XP_008605955.1">
    <property type="nucleotide sequence ID" value="XM_008607733.1"/>
</dbReference>
<dbReference type="GeneID" id="19942887"/>
<evidence type="ECO:0000256" key="2">
    <source>
        <dbReference type="ARBA" id="ARBA00022527"/>
    </source>
</evidence>
<protein>
    <recommendedName>
        <fullName evidence="1">non-specific serine/threonine protein kinase</fullName>
        <ecNumber evidence="1">2.7.11.1</ecNumber>
    </recommendedName>
</protein>
<keyword evidence="4" id="KW-0547">Nucleotide-binding</keyword>
<dbReference type="AlphaFoldDB" id="T0R2D0"/>
<keyword evidence="2" id="KW-0723">Serine/threonine-protein kinase</keyword>
<dbReference type="eggNOG" id="KOG0589">
    <property type="taxonomic scope" value="Eukaryota"/>
</dbReference>
<dbReference type="Gene3D" id="1.10.510.10">
    <property type="entry name" value="Transferase(Phosphotransferase) domain 1"/>
    <property type="match status" value="1"/>
</dbReference>
<dbReference type="PANTHER" id="PTHR44899:SF3">
    <property type="entry name" value="SERINE_THREONINE-PROTEIN KINASE NEK1"/>
    <property type="match status" value="1"/>
</dbReference>
<dbReference type="InterPro" id="IPR051131">
    <property type="entry name" value="NEK_Ser/Thr_kinase_NIMA"/>
</dbReference>
<evidence type="ECO:0000256" key="6">
    <source>
        <dbReference type="ARBA" id="ARBA00022840"/>
    </source>
</evidence>
<dbReference type="VEuPathDB" id="FungiDB:SDRG_02160"/>
<proteinExistence type="predicted"/>
<evidence type="ECO:0000256" key="3">
    <source>
        <dbReference type="ARBA" id="ARBA00022679"/>
    </source>
</evidence>
<dbReference type="PROSITE" id="PS50011">
    <property type="entry name" value="PROTEIN_KINASE_DOM"/>
    <property type="match status" value="1"/>
</dbReference>
<dbReference type="InterPro" id="IPR011009">
    <property type="entry name" value="Kinase-like_dom_sf"/>
</dbReference>
<keyword evidence="5 11" id="KW-0418">Kinase</keyword>
<dbReference type="InParanoid" id="T0R2D0"/>
<evidence type="ECO:0000313" key="12">
    <source>
        <dbReference type="Proteomes" id="UP000030762"/>
    </source>
</evidence>
<dbReference type="Proteomes" id="UP000030762">
    <property type="component" value="Unassembled WGS sequence"/>
</dbReference>